<comment type="caution">
    <text evidence="1">The sequence shown here is derived from an EMBL/GenBank/DDBJ whole genome shotgun (WGS) entry which is preliminary data.</text>
</comment>
<reference evidence="1 2" key="1">
    <citation type="submission" date="2021-05" db="EMBL/GenBank/DDBJ databases">
        <title>Novel Bacillus species.</title>
        <authorList>
            <person name="Liu G."/>
        </authorList>
    </citation>
    <scope>NUCLEOTIDE SEQUENCE [LARGE SCALE GENOMIC DNA]</scope>
    <source>
        <strain evidence="2">FJAT-49780</strain>
    </source>
</reference>
<evidence type="ECO:0000313" key="1">
    <source>
        <dbReference type="EMBL" id="MBS4195775.1"/>
    </source>
</evidence>
<dbReference type="EMBL" id="JAGYPG010000002">
    <property type="protein sequence ID" value="MBS4195775.1"/>
    <property type="molecule type" value="Genomic_DNA"/>
</dbReference>
<evidence type="ECO:0000313" key="2">
    <source>
        <dbReference type="Proteomes" id="UP000681414"/>
    </source>
</evidence>
<keyword evidence="2" id="KW-1185">Reference proteome</keyword>
<gene>
    <name evidence="1" type="ORF">KHA97_11970</name>
</gene>
<accession>A0A942TDQ4</accession>
<organism evidence="1 2">
    <name type="scientific">Lederbergia citri</name>
    <dbReference type="NCBI Taxonomy" id="2833580"/>
    <lineage>
        <taxon>Bacteria</taxon>
        <taxon>Bacillati</taxon>
        <taxon>Bacillota</taxon>
        <taxon>Bacilli</taxon>
        <taxon>Bacillales</taxon>
        <taxon>Bacillaceae</taxon>
        <taxon>Lederbergia</taxon>
    </lineage>
</organism>
<sequence>MCKKGRDLLDMTRIFEVHPNDQPNFELSGYKDVDPLRHTLFLHIYGAYP</sequence>
<protein>
    <submittedName>
        <fullName evidence="1">Uncharacterized protein</fullName>
    </submittedName>
</protein>
<proteinExistence type="predicted"/>
<dbReference type="AlphaFoldDB" id="A0A942TDQ4"/>
<dbReference type="RefSeq" id="WP_213124965.1">
    <property type="nucleotide sequence ID" value="NZ_JAGYPG010000002.1"/>
</dbReference>
<dbReference type="Proteomes" id="UP000681414">
    <property type="component" value="Unassembled WGS sequence"/>
</dbReference>
<name>A0A942TDQ4_9BACI</name>